<feature type="transmembrane region" description="Helical" evidence="8">
    <location>
        <begin position="26"/>
        <end position="48"/>
    </location>
</feature>
<dbReference type="SUPFAM" id="SSF161098">
    <property type="entry name" value="MetI-like"/>
    <property type="match status" value="1"/>
</dbReference>
<dbReference type="NCBIfam" id="TIGR00974">
    <property type="entry name" value="3a0107s02c"/>
    <property type="match status" value="1"/>
</dbReference>
<comment type="subcellular location">
    <subcellularLocation>
        <location evidence="1 8">Cell membrane</location>
        <topology evidence="1 8">Multi-pass membrane protein</topology>
    </subcellularLocation>
</comment>
<evidence type="ECO:0000259" key="9">
    <source>
        <dbReference type="PROSITE" id="PS50928"/>
    </source>
</evidence>
<dbReference type="InterPro" id="IPR000515">
    <property type="entry name" value="MetI-like"/>
</dbReference>
<dbReference type="AlphaFoldDB" id="A0A9D0ZA43"/>
<dbReference type="Gene3D" id="1.10.3720.10">
    <property type="entry name" value="MetI-like"/>
    <property type="match status" value="1"/>
</dbReference>
<keyword evidence="5 8" id="KW-0812">Transmembrane</keyword>
<feature type="domain" description="ABC transmembrane type-1" evidence="9">
    <location>
        <begin position="74"/>
        <end position="277"/>
    </location>
</feature>
<gene>
    <name evidence="10" type="primary">pstA</name>
    <name evidence="10" type="ORF">IAB73_00300</name>
</gene>
<keyword evidence="7 8" id="KW-0472">Membrane</keyword>
<dbReference type="Proteomes" id="UP000886887">
    <property type="component" value="Unassembled WGS sequence"/>
</dbReference>
<dbReference type="InterPro" id="IPR035906">
    <property type="entry name" value="MetI-like_sf"/>
</dbReference>
<dbReference type="PROSITE" id="PS50928">
    <property type="entry name" value="ABC_TM1"/>
    <property type="match status" value="1"/>
</dbReference>
<feature type="transmembrane region" description="Helical" evidence="8">
    <location>
        <begin position="68"/>
        <end position="100"/>
    </location>
</feature>
<sequence length="288" mass="31097">MCACLARARQTMRSALRRMVSPALRALVLLCALATFTALVFLIGYILVRGIPHLQPSLFAWEYNSDNVSMLPAILATLEMTGLSLLICVPLGVFTAVYLVEYARRGSRLVKVIRMTAETLAGIPSIVFGLFGMLFFVTFLHWNYSVLAGAMTLSIMVLPSVMRTTEEAMIAVPDAYREASFGLGAGRLRTVFRVVLPSAMPGILAGVILAVGRIVGETAALIYTAGTVAQIPDSIFDSARTLAVHMYSLSREGLHTGEAYATAVVLLVVVLLINGLSALIARKWTRGK</sequence>
<reference evidence="10" key="2">
    <citation type="journal article" date="2021" name="PeerJ">
        <title>Extensive microbial diversity within the chicken gut microbiome revealed by metagenomics and culture.</title>
        <authorList>
            <person name="Gilroy R."/>
            <person name="Ravi A."/>
            <person name="Getino M."/>
            <person name="Pursley I."/>
            <person name="Horton D.L."/>
            <person name="Alikhan N.F."/>
            <person name="Baker D."/>
            <person name="Gharbi K."/>
            <person name="Hall N."/>
            <person name="Watson M."/>
            <person name="Adriaenssens E.M."/>
            <person name="Foster-Nyarko E."/>
            <person name="Jarju S."/>
            <person name="Secka A."/>
            <person name="Antonio M."/>
            <person name="Oren A."/>
            <person name="Chaudhuri R.R."/>
            <person name="La Ragione R."/>
            <person name="Hildebrand F."/>
            <person name="Pallen M.J."/>
        </authorList>
    </citation>
    <scope>NUCLEOTIDE SEQUENCE</scope>
    <source>
        <strain evidence="10">ChiSxjej2B14-6234</strain>
    </source>
</reference>
<dbReference type="PANTHER" id="PTHR43470:SF3">
    <property type="entry name" value="PHOSPHATE TRANSPORT SYSTEM PERMEASE PROTEIN PSTA-RELATED"/>
    <property type="match status" value="1"/>
</dbReference>
<comment type="similarity">
    <text evidence="2 8">Belongs to the binding-protein-dependent transport system permease family. CysTW subfamily.</text>
</comment>
<keyword evidence="3" id="KW-0813">Transport</keyword>
<proteinExistence type="inferred from homology"/>
<organism evidence="10 11">
    <name type="scientific">Candidatus Onthenecus intestinigallinarum</name>
    <dbReference type="NCBI Taxonomy" id="2840875"/>
    <lineage>
        <taxon>Bacteria</taxon>
        <taxon>Bacillati</taxon>
        <taxon>Bacillota</taxon>
        <taxon>Clostridia</taxon>
        <taxon>Eubacteriales</taxon>
        <taxon>Candidatus Onthenecus</taxon>
    </lineage>
</organism>
<feature type="transmembrane region" description="Helical" evidence="8">
    <location>
        <begin position="142"/>
        <end position="161"/>
    </location>
</feature>
<protein>
    <recommendedName>
        <fullName evidence="8">Phosphate transport system permease protein PstA</fullName>
    </recommendedName>
</protein>
<feature type="transmembrane region" description="Helical" evidence="8">
    <location>
        <begin position="259"/>
        <end position="281"/>
    </location>
</feature>
<evidence type="ECO:0000256" key="8">
    <source>
        <dbReference type="RuleBase" id="RU363043"/>
    </source>
</evidence>
<evidence type="ECO:0000256" key="1">
    <source>
        <dbReference type="ARBA" id="ARBA00004651"/>
    </source>
</evidence>
<keyword evidence="4 8" id="KW-1003">Cell membrane</keyword>
<dbReference type="Pfam" id="PF00528">
    <property type="entry name" value="BPD_transp_1"/>
    <property type="match status" value="1"/>
</dbReference>
<evidence type="ECO:0000256" key="6">
    <source>
        <dbReference type="ARBA" id="ARBA00022989"/>
    </source>
</evidence>
<evidence type="ECO:0000256" key="7">
    <source>
        <dbReference type="ARBA" id="ARBA00023136"/>
    </source>
</evidence>
<dbReference type="GO" id="GO:0005886">
    <property type="term" value="C:plasma membrane"/>
    <property type="evidence" value="ECO:0007669"/>
    <property type="project" value="UniProtKB-SubCell"/>
</dbReference>
<evidence type="ECO:0000256" key="4">
    <source>
        <dbReference type="ARBA" id="ARBA00022475"/>
    </source>
</evidence>
<dbReference type="CDD" id="cd06261">
    <property type="entry name" value="TM_PBP2"/>
    <property type="match status" value="1"/>
</dbReference>
<dbReference type="PANTHER" id="PTHR43470">
    <property type="entry name" value="PHOSPHATE TRANSPORT SYSTEM PERMEASE PROTEIN PSTA-RELATED"/>
    <property type="match status" value="1"/>
</dbReference>
<keyword evidence="6 8" id="KW-1133">Transmembrane helix</keyword>
<dbReference type="GO" id="GO:0005315">
    <property type="term" value="F:phosphate transmembrane transporter activity"/>
    <property type="evidence" value="ECO:0007669"/>
    <property type="project" value="InterPro"/>
</dbReference>
<dbReference type="GO" id="GO:0035435">
    <property type="term" value="P:phosphate ion transmembrane transport"/>
    <property type="evidence" value="ECO:0007669"/>
    <property type="project" value="InterPro"/>
</dbReference>
<evidence type="ECO:0000313" key="11">
    <source>
        <dbReference type="Proteomes" id="UP000886887"/>
    </source>
</evidence>
<evidence type="ECO:0000256" key="2">
    <source>
        <dbReference type="ARBA" id="ARBA00007069"/>
    </source>
</evidence>
<feature type="transmembrane region" description="Helical" evidence="8">
    <location>
        <begin position="194"/>
        <end position="215"/>
    </location>
</feature>
<comment type="caution">
    <text evidence="10">The sequence shown here is derived from an EMBL/GenBank/DDBJ whole genome shotgun (WGS) entry which is preliminary data.</text>
</comment>
<dbReference type="EMBL" id="DVFJ01000001">
    <property type="protein sequence ID" value="HIQ70648.1"/>
    <property type="molecule type" value="Genomic_DNA"/>
</dbReference>
<evidence type="ECO:0000256" key="3">
    <source>
        <dbReference type="ARBA" id="ARBA00022448"/>
    </source>
</evidence>
<reference evidence="10" key="1">
    <citation type="submission" date="2020-10" db="EMBL/GenBank/DDBJ databases">
        <authorList>
            <person name="Gilroy R."/>
        </authorList>
    </citation>
    <scope>NUCLEOTIDE SEQUENCE</scope>
    <source>
        <strain evidence="10">ChiSxjej2B14-6234</strain>
    </source>
</reference>
<feature type="transmembrane region" description="Helical" evidence="8">
    <location>
        <begin position="112"/>
        <end position="136"/>
    </location>
</feature>
<evidence type="ECO:0000313" key="10">
    <source>
        <dbReference type="EMBL" id="HIQ70648.1"/>
    </source>
</evidence>
<accession>A0A9D0ZA43</accession>
<evidence type="ECO:0000256" key="5">
    <source>
        <dbReference type="ARBA" id="ARBA00022692"/>
    </source>
</evidence>
<name>A0A9D0ZA43_9FIRM</name>
<dbReference type="InterPro" id="IPR005672">
    <property type="entry name" value="Phosphate_PstA"/>
</dbReference>